<dbReference type="InterPro" id="IPR023043">
    <property type="entry name" value="NAD(P)H_OxRDtase_bac/plastid"/>
</dbReference>
<evidence type="ECO:0000256" key="12">
    <source>
        <dbReference type="RuleBase" id="RU003639"/>
    </source>
</evidence>
<name>A0ABX5XN20_9BACT</name>
<dbReference type="GO" id="GO:0016491">
    <property type="term" value="F:oxidoreductase activity"/>
    <property type="evidence" value="ECO:0007669"/>
    <property type="project" value="UniProtKB-KW"/>
</dbReference>
<feature type="transmembrane region" description="Helical" evidence="11">
    <location>
        <begin position="76"/>
        <end position="99"/>
    </location>
</feature>
<comment type="subunit">
    <text evidence="11">NDH-1 is composed of 14 different subunits. Subunits NuoA, H, J, K, L, M, N constitute the membrane sector of the complex.</text>
</comment>
<evidence type="ECO:0000256" key="2">
    <source>
        <dbReference type="ARBA" id="ARBA00008472"/>
    </source>
</evidence>
<organism evidence="13 14">
    <name type="scientific">Stieleria magnilauensis</name>
    <dbReference type="NCBI Taxonomy" id="2527963"/>
    <lineage>
        <taxon>Bacteria</taxon>
        <taxon>Pseudomonadati</taxon>
        <taxon>Planctomycetota</taxon>
        <taxon>Planctomycetia</taxon>
        <taxon>Pirellulales</taxon>
        <taxon>Pirellulaceae</taxon>
        <taxon>Stieleria</taxon>
    </lineage>
</organism>
<dbReference type="HAMAP" id="MF_01394">
    <property type="entry name" value="NDH1_NuoA"/>
    <property type="match status" value="1"/>
</dbReference>
<evidence type="ECO:0000256" key="8">
    <source>
        <dbReference type="ARBA" id="ARBA00022989"/>
    </source>
</evidence>
<dbReference type="InterPro" id="IPR000440">
    <property type="entry name" value="NADH_UbQ/plastoQ_OxRdtase_su3"/>
</dbReference>
<evidence type="ECO:0000256" key="5">
    <source>
        <dbReference type="ARBA" id="ARBA00022692"/>
    </source>
</evidence>
<accession>A0ABX5XN20</accession>
<keyword evidence="14" id="KW-1185">Reference proteome</keyword>
<keyword evidence="9 11" id="KW-0520">NAD</keyword>
<evidence type="ECO:0000256" key="6">
    <source>
        <dbReference type="ARBA" id="ARBA00022719"/>
    </source>
</evidence>
<keyword evidence="11" id="KW-0830">Ubiquinone</keyword>
<keyword evidence="13" id="KW-0560">Oxidoreductase</keyword>
<keyword evidence="3 11" id="KW-0813">Transport</keyword>
<feature type="transmembrane region" description="Helical" evidence="11">
    <location>
        <begin position="25"/>
        <end position="48"/>
    </location>
</feature>
<keyword evidence="5 11" id="KW-0812">Transmembrane</keyword>
<feature type="transmembrane region" description="Helical" evidence="11">
    <location>
        <begin position="105"/>
        <end position="128"/>
    </location>
</feature>
<dbReference type="Pfam" id="PF00507">
    <property type="entry name" value="Oxidored_q4"/>
    <property type="match status" value="1"/>
</dbReference>
<keyword evidence="4 11" id="KW-1003">Cell membrane</keyword>
<gene>
    <name evidence="13" type="primary">ndhC</name>
    <name evidence="11" type="synonym">nuoA</name>
    <name evidence="13" type="ORF">TBK1r_23160</name>
</gene>
<evidence type="ECO:0000256" key="9">
    <source>
        <dbReference type="ARBA" id="ARBA00023027"/>
    </source>
</evidence>
<evidence type="ECO:0000256" key="1">
    <source>
        <dbReference type="ARBA" id="ARBA00004141"/>
    </source>
</evidence>
<evidence type="ECO:0000256" key="10">
    <source>
        <dbReference type="ARBA" id="ARBA00023136"/>
    </source>
</evidence>
<proteinExistence type="inferred from homology"/>
<dbReference type="EMBL" id="CP036432">
    <property type="protein sequence ID" value="QDV83378.1"/>
    <property type="molecule type" value="Genomic_DNA"/>
</dbReference>
<evidence type="ECO:0000256" key="11">
    <source>
        <dbReference type="HAMAP-Rule" id="MF_01394"/>
    </source>
</evidence>
<keyword evidence="6 11" id="KW-0874">Quinone</keyword>
<evidence type="ECO:0000256" key="3">
    <source>
        <dbReference type="ARBA" id="ARBA00022448"/>
    </source>
</evidence>
<evidence type="ECO:0000256" key="7">
    <source>
        <dbReference type="ARBA" id="ARBA00022967"/>
    </source>
</evidence>
<dbReference type="PANTHER" id="PTHR11058">
    <property type="entry name" value="NADH-UBIQUINONE OXIDOREDUCTASE CHAIN 3"/>
    <property type="match status" value="1"/>
</dbReference>
<sequence>MRTSSVLLSFHFGCRVQLPDMDYLFVFLFVVLGIAMVLGGILASYLLAPRNPTKVKQSPYECGEETIGSSSINFNVAYYLFAILFLVFDVEAAFLFPWAVVLRELGMIGLVEVVMFVLVLVVGLAYAWKKGVLEWES</sequence>
<dbReference type="Proteomes" id="UP000318081">
    <property type="component" value="Chromosome"/>
</dbReference>
<keyword evidence="8 11" id="KW-1133">Transmembrane helix</keyword>
<comment type="catalytic activity">
    <reaction evidence="11 12">
        <text>a quinone + NADH + 5 H(+)(in) = a quinol + NAD(+) + 4 H(+)(out)</text>
        <dbReference type="Rhea" id="RHEA:57888"/>
        <dbReference type="ChEBI" id="CHEBI:15378"/>
        <dbReference type="ChEBI" id="CHEBI:24646"/>
        <dbReference type="ChEBI" id="CHEBI:57540"/>
        <dbReference type="ChEBI" id="CHEBI:57945"/>
        <dbReference type="ChEBI" id="CHEBI:132124"/>
    </reaction>
</comment>
<comment type="function">
    <text evidence="11">NDH-1 shuttles electrons from NADH, via FMN and iron-sulfur (Fe-S) centers, to quinones in the respiratory chain. The immediate electron acceptor for the enzyme in this species is believed to be ubiquinone. Couples the redox reaction to proton translocation (for every two electrons transferred, four hydrogen ions are translocated across the cytoplasmic membrane), and thus conserves the redox energy in a proton gradient.</text>
</comment>
<comment type="similarity">
    <text evidence="2 11 12">Belongs to the complex I subunit 3 family.</text>
</comment>
<evidence type="ECO:0000256" key="4">
    <source>
        <dbReference type="ARBA" id="ARBA00022475"/>
    </source>
</evidence>
<dbReference type="EC" id="7.1.1.-" evidence="11"/>
<dbReference type="PANTHER" id="PTHR11058:SF22">
    <property type="entry name" value="NADH-QUINONE OXIDOREDUCTASE SUBUNIT A"/>
    <property type="match status" value="1"/>
</dbReference>
<protein>
    <recommendedName>
        <fullName evidence="11">NADH-quinone oxidoreductase subunit A</fullName>
        <ecNumber evidence="11">7.1.1.-</ecNumber>
    </recommendedName>
    <alternativeName>
        <fullName evidence="11">NADH dehydrogenase I subunit A</fullName>
    </alternativeName>
    <alternativeName>
        <fullName evidence="11">NDH-1 subunit A</fullName>
    </alternativeName>
    <alternativeName>
        <fullName evidence="11">NUO1</fullName>
    </alternativeName>
</protein>
<reference evidence="13 14" key="1">
    <citation type="submission" date="2019-02" db="EMBL/GenBank/DDBJ databases">
        <title>Deep-cultivation of Planctomycetes and their phenomic and genomic characterization uncovers novel biology.</title>
        <authorList>
            <person name="Wiegand S."/>
            <person name="Jogler M."/>
            <person name="Boedeker C."/>
            <person name="Pinto D."/>
            <person name="Vollmers J."/>
            <person name="Rivas-Marin E."/>
            <person name="Kohn T."/>
            <person name="Peeters S.H."/>
            <person name="Heuer A."/>
            <person name="Rast P."/>
            <person name="Oberbeckmann S."/>
            <person name="Bunk B."/>
            <person name="Jeske O."/>
            <person name="Meyerdierks A."/>
            <person name="Storesund J.E."/>
            <person name="Kallscheuer N."/>
            <person name="Luecker S."/>
            <person name="Lage O.M."/>
            <person name="Pohl T."/>
            <person name="Merkel B.J."/>
            <person name="Hornburger P."/>
            <person name="Mueller R.-W."/>
            <person name="Bruemmer F."/>
            <person name="Labrenz M."/>
            <person name="Spormann A.M."/>
            <person name="Op den Camp H."/>
            <person name="Overmann J."/>
            <person name="Amann R."/>
            <person name="Jetten M.S.M."/>
            <person name="Mascher T."/>
            <person name="Medema M.H."/>
            <person name="Devos D.P."/>
            <person name="Kaster A.-K."/>
            <person name="Ovreas L."/>
            <person name="Rohde M."/>
            <person name="Galperin M.Y."/>
            <person name="Jogler C."/>
        </authorList>
    </citation>
    <scope>NUCLEOTIDE SEQUENCE [LARGE SCALE GENOMIC DNA]</scope>
    <source>
        <strain evidence="13 14">TBK1r</strain>
    </source>
</reference>
<keyword evidence="7 11" id="KW-1278">Translocase</keyword>
<evidence type="ECO:0000313" key="13">
    <source>
        <dbReference type="EMBL" id="QDV83378.1"/>
    </source>
</evidence>
<dbReference type="InterPro" id="IPR038430">
    <property type="entry name" value="NDAH_ubi_oxred_su3_sf"/>
</dbReference>
<dbReference type="Gene3D" id="1.20.58.1610">
    <property type="entry name" value="NADH:ubiquinone/plastoquinone oxidoreductase, chain 3"/>
    <property type="match status" value="1"/>
</dbReference>
<comment type="subcellular location">
    <subcellularLocation>
        <location evidence="11 12">Cell membrane</location>
        <topology evidence="11 12">Multi-pass membrane protein</topology>
    </subcellularLocation>
    <subcellularLocation>
        <location evidence="1">Membrane</location>
        <topology evidence="1">Multi-pass membrane protein</topology>
    </subcellularLocation>
</comment>
<evidence type="ECO:0000313" key="14">
    <source>
        <dbReference type="Proteomes" id="UP000318081"/>
    </source>
</evidence>
<keyword evidence="10 11" id="KW-0472">Membrane</keyword>